<dbReference type="Proteomes" id="UP001234989">
    <property type="component" value="Chromosome 12"/>
</dbReference>
<dbReference type="AlphaFoldDB" id="A0AAF0V983"/>
<sequence>MPPLSQQSHDHHRNYTNIEHMLSPGGTTTGEIFYARMFGNSLNSSYNLAGSNSPRLRRQLSHADRSLSRVCFFLCCCLVTCLMLF</sequence>
<dbReference type="EMBL" id="CP133623">
    <property type="protein sequence ID" value="WMV60297.1"/>
    <property type="molecule type" value="Genomic_DNA"/>
</dbReference>
<feature type="region of interest" description="Disordered" evidence="1">
    <location>
        <begin position="1"/>
        <end position="24"/>
    </location>
</feature>
<evidence type="ECO:0000313" key="3">
    <source>
        <dbReference type="Proteomes" id="UP001234989"/>
    </source>
</evidence>
<reference evidence="2" key="1">
    <citation type="submission" date="2023-08" db="EMBL/GenBank/DDBJ databases">
        <title>A de novo genome assembly of Solanum verrucosum Schlechtendal, a Mexican diploid species geographically isolated from the other diploid A-genome species in potato relatives.</title>
        <authorList>
            <person name="Hosaka K."/>
        </authorList>
    </citation>
    <scope>NUCLEOTIDE SEQUENCE</scope>
    <source>
        <tissue evidence="2">Young leaves</tissue>
    </source>
</reference>
<protein>
    <submittedName>
        <fullName evidence="2">Uncharacterized protein</fullName>
    </submittedName>
</protein>
<keyword evidence="3" id="KW-1185">Reference proteome</keyword>
<organism evidence="2 3">
    <name type="scientific">Solanum verrucosum</name>
    <dbReference type="NCBI Taxonomy" id="315347"/>
    <lineage>
        <taxon>Eukaryota</taxon>
        <taxon>Viridiplantae</taxon>
        <taxon>Streptophyta</taxon>
        <taxon>Embryophyta</taxon>
        <taxon>Tracheophyta</taxon>
        <taxon>Spermatophyta</taxon>
        <taxon>Magnoliopsida</taxon>
        <taxon>eudicotyledons</taxon>
        <taxon>Gunneridae</taxon>
        <taxon>Pentapetalae</taxon>
        <taxon>asterids</taxon>
        <taxon>lamiids</taxon>
        <taxon>Solanales</taxon>
        <taxon>Solanaceae</taxon>
        <taxon>Solanoideae</taxon>
        <taxon>Solaneae</taxon>
        <taxon>Solanum</taxon>
    </lineage>
</organism>
<gene>
    <name evidence="2" type="ORF">MTR67_053682</name>
</gene>
<proteinExistence type="predicted"/>
<evidence type="ECO:0000256" key="1">
    <source>
        <dbReference type="SAM" id="MobiDB-lite"/>
    </source>
</evidence>
<accession>A0AAF0V983</accession>
<name>A0AAF0V983_SOLVR</name>
<evidence type="ECO:0000313" key="2">
    <source>
        <dbReference type="EMBL" id="WMV60297.1"/>
    </source>
</evidence>